<name>A0ABR0S5U2_9HYPO</name>
<feature type="region of interest" description="Disordered" evidence="1">
    <location>
        <begin position="658"/>
        <end position="817"/>
    </location>
</feature>
<feature type="compositionally biased region" description="Polar residues" evidence="1">
    <location>
        <begin position="456"/>
        <end position="465"/>
    </location>
</feature>
<feature type="compositionally biased region" description="Acidic residues" evidence="1">
    <location>
        <begin position="426"/>
        <end position="446"/>
    </location>
</feature>
<feature type="compositionally biased region" description="Basic and acidic residues" evidence="1">
    <location>
        <begin position="684"/>
        <end position="693"/>
    </location>
</feature>
<feature type="region of interest" description="Disordered" evidence="1">
    <location>
        <begin position="839"/>
        <end position="876"/>
    </location>
</feature>
<feature type="compositionally biased region" description="Low complexity" evidence="1">
    <location>
        <begin position="694"/>
        <end position="716"/>
    </location>
</feature>
<feature type="region of interest" description="Disordered" evidence="1">
    <location>
        <begin position="102"/>
        <end position="129"/>
    </location>
</feature>
<reference evidence="3 4" key="1">
    <citation type="submission" date="2024-01" db="EMBL/GenBank/DDBJ databases">
        <title>Complete genome of Cladobotryum mycophilum ATHUM6906.</title>
        <authorList>
            <person name="Christinaki A.C."/>
            <person name="Myridakis A.I."/>
            <person name="Kouvelis V.N."/>
        </authorList>
    </citation>
    <scope>NUCLEOTIDE SEQUENCE [LARGE SCALE GENOMIC DNA]</scope>
    <source>
        <strain evidence="3 4">ATHUM6906</strain>
    </source>
</reference>
<dbReference type="SUPFAM" id="SSF50729">
    <property type="entry name" value="PH domain-like"/>
    <property type="match status" value="1"/>
</dbReference>
<keyword evidence="4" id="KW-1185">Reference proteome</keyword>
<dbReference type="CDD" id="cd13170">
    <property type="entry name" value="RanBD_NUP50"/>
    <property type="match status" value="1"/>
</dbReference>
<feature type="compositionally biased region" description="Polar residues" evidence="1">
    <location>
        <begin position="374"/>
        <end position="421"/>
    </location>
</feature>
<dbReference type="InterPro" id="IPR000156">
    <property type="entry name" value="Ran_bind_dom"/>
</dbReference>
<dbReference type="Proteomes" id="UP001338125">
    <property type="component" value="Unassembled WGS sequence"/>
</dbReference>
<feature type="compositionally biased region" description="Polar residues" evidence="1">
    <location>
        <begin position="550"/>
        <end position="588"/>
    </location>
</feature>
<protein>
    <submittedName>
        <fullName evidence="3">Nuclear pore protein</fullName>
    </submittedName>
</protein>
<feature type="compositionally biased region" description="Polar residues" evidence="1">
    <location>
        <begin position="1025"/>
        <end position="1037"/>
    </location>
</feature>
<feature type="compositionally biased region" description="Polar residues" evidence="1">
    <location>
        <begin position="717"/>
        <end position="748"/>
    </location>
</feature>
<organism evidence="3 4">
    <name type="scientific">Cladobotryum mycophilum</name>
    <dbReference type="NCBI Taxonomy" id="491253"/>
    <lineage>
        <taxon>Eukaryota</taxon>
        <taxon>Fungi</taxon>
        <taxon>Dikarya</taxon>
        <taxon>Ascomycota</taxon>
        <taxon>Pezizomycotina</taxon>
        <taxon>Sordariomycetes</taxon>
        <taxon>Hypocreomycetidae</taxon>
        <taxon>Hypocreales</taxon>
        <taxon>Hypocreaceae</taxon>
        <taxon>Cladobotryum</taxon>
    </lineage>
</organism>
<feature type="compositionally biased region" description="Basic and acidic residues" evidence="1">
    <location>
        <begin position="593"/>
        <end position="616"/>
    </location>
</feature>
<feature type="compositionally biased region" description="Low complexity" evidence="1">
    <location>
        <begin position="470"/>
        <end position="484"/>
    </location>
</feature>
<feature type="compositionally biased region" description="Basic and acidic residues" evidence="1">
    <location>
        <begin position="273"/>
        <end position="283"/>
    </location>
</feature>
<comment type="caution">
    <text evidence="3">The sequence shown here is derived from an EMBL/GenBank/DDBJ whole genome shotgun (WGS) entry which is preliminary data.</text>
</comment>
<dbReference type="Pfam" id="PF00638">
    <property type="entry name" value="Ran_BP1"/>
    <property type="match status" value="1"/>
</dbReference>
<sequence length="1182" mass="122277">MVTFALPGDFDAGSSVTATPRSRPPLPFAKRTYVATPYASKRFGTPQSSARKAFITRDEVPSSSLNKSTIASARNLFKASTSVDSPSAIPFSPSLPQSTMKKVFAPGATPEPSRVYRESTAKATPRGMASHATEKELFNMRIASPPPELTGMELKGLHLCRPVLGASLPPDFDEEQRRQFFCILDLRRLKYAANEIFAKKSWKLNIINFAKEFEKSRSIILLRYGLYEFQNVKPSKDVLRRWRREHGLPDPHEEEAEDADPTPTKPATSKKRKADDNLTKDSAQEDAAAIAGKRRVTVRDEADEPTAATPAPSKNKRKASLSEEQPSKLQKAAPSSAKSLFEKIASKPAPVPSTTPAKPPPSKLFEGAAAAKSSLFSTSTNKPTNGNLARSVFTTLKPSSPAGTPNSNIFDYLSDANSAKNSGVDADVDVDADAESDTDSEQEDEPSGATSGAGETESQTGSALFSTKPAAAGLSTGASSAAGTREGTPARSLFDRVTKDKEGQPVRAPSTTPVEPAQKPVVKSAPLDQTWNPSTTAIKFAPAASATTNSLFGIGSSATSSSLFPPKSSTTSSLFGAPSSASNKNSQAPPKVIEQDKSGNESDKENDSKPSKKVATEAKQSAAQPLFASSLFSTKPTSTETPKATASLFGLGAKSDASATSSLFGSAPKETPALQSSTLFGSKPAEKPEEKPSSELPKTTSLFGSSTTGTSSLFSSKPATNGTTNGTSLFGASSTPATSLFGASTTAPAKTESTSGSLFSFSSTTSAPAKPTLTAQAAATSLFSTPKSPPDSTANNLFGSPMKQDEASPVKKPFTGGLADTTKAAPIFSFGPSATAPAPSLFGSSLTPATNTGGTSNIFGTSSSAPTSESGSFNFSFGGPAAPAASSSFNNPFAASIPAAGSSQPPAPATGGMFSFGASAASSTPSGGSGMFQFGGASSTPAAPSSAPLFGSASISGSAPAFNVTAPSSQPSSNMFSFGASQPASAFGSSLQLPAGGSSTTGTNSPFNLGGGSSLATTPAGGTPEPSTQAATTTAPDNNDEDGEKHEQINLTEGAEKDEETVHDIRAKVLKFVSGGESDDENKAKSKSPWATQGVGPLRLLKHKQTGAVRLLLRAEPRGNVALNKLVLPNMSYKADEKYVKLTTSNDKGDGLETWMIQVKTKDFAKALAEALEKNKVFNKKD</sequence>
<accession>A0ABR0S5U2</accession>
<feature type="region of interest" description="Disordered" evidence="1">
    <location>
        <begin position="550"/>
        <end position="643"/>
    </location>
</feature>
<feature type="region of interest" description="Disordered" evidence="1">
    <location>
        <begin position="895"/>
        <end position="1062"/>
    </location>
</feature>
<feature type="compositionally biased region" description="Polar residues" evidence="1">
    <location>
        <begin position="630"/>
        <end position="643"/>
    </location>
</feature>
<dbReference type="PANTHER" id="PTHR38697:SF1">
    <property type="entry name" value="NUCLEAR PORE COMPLEX PROTEIN SIMILAR TO S. CEREVISIAE NUP2 (EUROFUNG)"/>
    <property type="match status" value="1"/>
</dbReference>
<feature type="compositionally biased region" description="Low complexity" evidence="1">
    <location>
        <begin position="860"/>
        <end position="876"/>
    </location>
</feature>
<feature type="compositionally biased region" description="Pro residues" evidence="1">
    <location>
        <begin position="349"/>
        <end position="362"/>
    </location>
</feature>
<feature type="region of interest" description="Disordered" evidence="1">
    <location>
        <begin position="247"/>
        <end position="532"/>
    </location>
</feature>
<dbReference type="PANTHER" id="PTHR38697">
    <property type="entry name" value="NUCLEAR PORE COMPLEX PROTEIN SIMILAR TO S. CEREVISIAE NUP2 (EUROFUNG)"/>
    <property type="match status" value="1"/>
</dbReference>
<feature type="domain" description="RanBD1" evidence="2">
    <location>
        <begin position="1056"/>
        <end position="1181"/>
    </location>
</feature>
<dbReference type="Gene3D" id="2.30.29.30">
    <property type="entry name" value="Pleckstrin-homology domain (PH domain)/Phosphotyrosine-binding domain (PTB)"/>
    <property type="match status" value="1"/>
</dbReference>
<feature type="compositionally biased region" description="Basic and acidic residues" evidence="1">
    <location>
        <begin position="493"/>
        <end position="504"/>
    </location>
</feature>
<dbReference type="EMBL" id="JAVFKD010000016">
    <property type="protein sequence ID" value="KAK5987534.1"/>
    <property type="molecule type" value="Genomic_DNA"/>
</dbReference>
<feature type="compositionally biased region" description="Polar residues" evidence="1">
    <location>
        <begin position="965"/>
        <end position="1007"/>
    </location>
</feature>
<dbReference type="SMART" id="SM00160">
    <property type="entry name" value="RanBD"/>
    <property type="match status" value="1"/>
</dbReference>
<dbReference type="InterPro" id="IPR011993">
    <property type="entry name" value="PH-like_dom_sf"/>
</dbReference>
<evidence type="ECO:0000256" key="1">
    <source>
        <dbReference type="SAM" id="MobiDB-lite"/>
    </source>
</evidence>
<evidence type="ECO:0000259" key="2">
    <source>
        <dbReference type="PROSITE" id="PS50196"/>
    </source>
</evidence>
<feature type="compositionally biased region" description="Low complexity" evidence="1">
    <location>
        <begin position="937"/>
        <end position="948"/>
    </location>
</feature>
<feature type="compositionally biased region" description="Polar residues" evidence="1">
    <location>
        <begin position="775"/>
        <end position="798"/>
    </location>
</feature>
<proteinExistence type="predicted"/>
<evidence type="ECO:0000313" key="4">
    <source>
        <dbReference type="Proteomes" id="UP001338125"/>
    </source>
</evidence>
<feature type="compositionally biased region" description="Low complexity" evidence="1">
    <location>
        <begin position="895"/>
        <end position="926"/>
    </location>
</feature>
<evidence type="ECO:0000313" key="3">
    <source>
        <dbReference type="EMBL" id="KAK5987534.1"/>
    </source>
</evidence>
<gene>
    <name evidence="3" type="ORF">PT974_11666</name>
</gene>
<feature type="compositionally biased region" description="Polar residues" evidence="1">
    <location>
        <begin position="842"/>
        <end position="859"/>
    </location>
</feature>
<dbReference type="PROSITE" id="PS50196">
    <property type="entry name" value="RANBD1"/>
    <property type="match status" value="1"/>
</dbReference>
<feature type="compositionally biased region" description="Low complexity" evidence="1">
    <location>
        <begin position="751"/>
        <end position="774"/>
    </location>
</feature>
<dbReference type="InterPro" id="IPR053074">
    <property type="entry name" value="NPC_Nucleoporin"/>
</dbReference>